<dbReference type="AlphaFoldDB" id="A0A6J6JIJ9"/>
<evidence type="ECO:0000313" key="2">
    <source>
        <dbReference type="EMBL" id="CAB4598601.1"/>
    </source>
</evidence>
<dbReference type="PANTHER" id="PTHR40761:SF1">
    <property type="entry name" value="CONSERVED INTEGRAL MEMBRANE ALANINE VALINE AND LEUCINE RICH PROTEIN-RELATED"/>
    <property type="match status" value="1"/>
</dbReference>
<dbReference type="EMBL" id="CAFBNA010000046">
    <property type="protein sequence ID" value="CAB4932195.1"/>
    <property type="molecule type" value="Genomic_DNA"/>
</dbReference>
<organism evidence="3">
    <name type="scientific">freshwater metagenome</name>
    <dbReference type="NCBI Taxonomy" id="449393"/>
    <lineage>
        <taxon>unclassified sequences</taxon>
        <taxon>metagenomes</taxon>
        <taxon>ecological metagenomes</taxon>
    </lineage>
</organism>
<keyword evidence="1" id="KW-0472">Membrane</keyword>
<dbReference type="EMBL" id="CAEZUO010000011">
    <property type="protein sequence ID" value="CAB4598601.1"/>
    <property type="molecule type" value="Genomic_DNA"/>
</dbReference>
<reference evidence="3" key="1">
    <citation type="submission" date="2020-05" db="EMBL/GenBank/DDBJ databases">
        <authorList>
            <person name="Chiriac C."/>
            <person name="Salcher M."/>
            <person name="Ghai R."/>
            <person name="Kavagutti S V."/>
        </authorList>
    </citation>
    <scope>NUCLEOTIDE SEQUENCE</scope>
</reference>
<feature type="transmembrane region" description="Helical" evidence="1">
    <location>
        <begin position="134"/>
        <end position="157"/>
    </location>
</feature>
<dbReference type="SUPFAM" id="SSF103481">
    <property type="entry name" value="Multidrug resistance efflux transporter EmrE"/>
    <property type="match status" value="2"/>
</dbReference>
<keyword evidence="1" id="KW-1133">Transmembrane helix</keyword>
<dbReference type="PANTHER" id="PTHR40761">
    <property type="entry name" value="CONSERVED INTEGRAL MEMBRANE ALANINE VALINE AND LEUCINE RICH PROTEIN-RELATED"/>
    <property type="match status" value="1"/>
</dbReference>
<feature type="transmembrane region" description="Helical" evidence="1">
    <location>
        <begin position="224"/>
        <end position="247"/>
    </location>
</feature>
<name>A0A6J6JIJ9_9ZZZZ</name>
<accession>A0A6J6JIJ9</accession>
<feature type="transmembrane region" description="Helical" evidence="1">
    <location>
        <begin position="79"/>
        <end position="98"/>
    </location>
</feature>
<proteinExistence type="predicted"/>
<feature type="transmembrane region" description="Helical" evidence="1">
    <location>
        <begin position="196"/>
        <end position="218"/>
    </location>
</feature>
<evidence type="ECO:0000256" key="1">
    <source>
        <dbReference type="SAM" id="Phobius"/>
    </source>
</evidence>
<evidence type="ECO:0000313" key="3">
    <source>
        <dbReference type="EMBL" id="CAB4637010.1"/>
    </source>
</evidence>
<feature type="transmembrane region" description="Helical" evidence="1">
    <location>
        <begin position="49"/>
        <end position="67"/>
    </location>
</feature>
<evidence type="ECO:0000313" key="4">
    <source>
        <dbReference type="EMBL" id="CAB4932195.1"/>
    </source>
</evidence>
<feature type="transmembrane region" description="Helical" evidence="1">
    <location>
        <begin position="163"/>
        <end position="184"/>
    </location>
</feature>
<gene>
    <name evidence="2" type="ORF">UFOPK1827_00423</name>
    <name evidence="3" type="ORF">UFOPK2000_01089</name>
    <name evidence="4" type="ORF">UFOPK3708_00904</name>
</gene>
<sequence>MSAAALVLALLAAIAGAGAAVFQSRGARSVTPAPSNAFRLLFLLLRKPIWLLGAALAGVSGAFHAIALSHGSLIEVESIMVTSLLFALGLGIVVTDARVSLRDWLGAIATIVGLVVFLLSADPQDGVYTIPTRTAIIGVCAFFIVMTILVSCALRSRTPNVRAALFGTSAAVSLGSAAVMLKVIDSNLANHNRLLSFLPALAFLGLCELGALLLQQVAFRQGSLAAALAPFVGGNPLVAGAVGIVVFDERFHHSVGDLLGSLTGIGLVVAGIVVLAASPLVAAGSGETADPKIEAP</sequence>
<dbReference type="NCBIfam" id="NF038012">
    <property type="entry name" value="DMT_1"/>
    <property type="match status" value="1"/>
</dbReference>
<feature type="transmembrane region" description="Helical" evidence="1">
    <location>
        <begin position="259"/>
        <end position="282"/>
    </location>
</feature>
<dbReference type="InterPro" id="IPR037185">
    <property type="entry name" value="EmrE-like"/>
</dbReference>
<dbReference type="EMBL" id="CAEZVK010000122">
    <property type="protein sequence ID" value="CAB4637010.1"/>
    <property type="molecule type" value="Genomic_DNA"/>
</dbReference>
<keyword evidence="1" id="KW-0812">Transmembrane</keyword>
<feature type="transmembrane region" description="Helical" evidence="1">
    <location>
        <begin position="104"/>
        <end position="122"/>
    </location>
</feature>
<protein>
    <submittedName>
        <fullName evidence="3">Unannotated protein</fullName>
    </submittedName>
</protein>